<comment type="subcellular location">
    <subcellularLocation>
        <location evidence="1">Endomembrane system</location>
        <topology evidence="1">Multi-pass membrane protein</topology>
    </subcellularLocation>
</comment>
<evidence type="ECO:0000256" key="2">
    <source>
        <dbReference type="ARBA" id="ARBA00022692"/>
    </source>
</evidence>
<evidence type="ECO:0000256" key="3">
    <source>
        <dbReference type="ARBA" id="ARBA00022989"/>
    </source>
</evidence>
<keyword evidence="2 5" id="KW-0812">Transmembrane</keyword>
<sequence length="205" mass="21991">MAVTALILYLIFAALGFGWRSWVQYRRTGSTGFRGINGRPGSLEWLAGVGFVVSIVVGVAAPVLQHLGFTAPIALLQAPWIQSVGTVLAVTGIGATVYAQLDMGESWRIGVDPSETTTLVRSGVFGFVRNPIFTAMLVFAGGVALMTPNPVALLAFVVLSTTIELQVRVVEEPYLLQTHGQAYRDYCVAVGRFLPGVGRSDFSQR</sequence>
<dbReference type="PANTHER" id="PTHR12714">
    <property type="entry name" value="PROTEIN-S ISOPRENYLCYSTEINE O-METHYLTRANSFERASE"/>
    <property type="match status" value="1"/>
</dbReference>
<feature type="transmembrane region" description="Helical" evidence="5">
    <location>
        <begin position="6"/>
        <end position="23"/>
    </location>
</feature>
<proteinExistence type="predicted"/>
<keyword evidence="7" id="KW-1185">Reference proteome</keyword>
<keyword evidence="4 5" id="KW-0472">Membrane</keyword>
<evidence type="ECO:0000256" key="5">
    <source>
        <dbReference type="SAM" id="Phobius"/>
    </source>
</evidence>
<dbReference type="KEGG" id="malv:MALV_07620"/>
<dbReference type="Pfam" id="PF04191">
    <property type="entry name" value="PEMT"/>
    <property type="match status" value="1"/>
</dbReference>
<evidence type="ECO:0000256" key="1">
    <source>
        <dbReference type="ARBA" id="ARBA00004127"/>
    </source>
</evidence>
<dbReference type="EMBL" id="AP022565">
    <property type="protein sequence ID" value="BBX25637.1"/>
    <property type="molecule type" value="Genomic_DNA"/>
</dbReference>
<evidence type="ECO:0000256" key="4">
    <source>
        <dbReference type="ARBA" id="ARBA00023136"/>
    </source>
</evidence>
<evidence type="ECO:0000313" key="7">
    <source>
        <dbReference type="Proteomes" id="UP000466906"/>
    </source>
</evidence>
<dbReference type="Proteomes" id="UP000466906">
    <property type="component" value="Chromosome"/>
</dbReference>
<organism evidence="6 7">
    <name type="scientific">Mycolicibacterium alvei</name>
    <dbReference type="NCBI Taxonomy" id="67081"/>
    <lineage>
        <taxon>Bacteria</taxon>
        <taxon>Bacillati</taxon>
        <taxon>Actinomycetota</taxon>
        <taxon>Actinomycetes</taxon>
        <taxon>Mycobacteriales</taxon>
        <taxon>Mycobacteriaceae</taxon>
        <taxon>Mycolicibacterium</taxon>
    </lineage>
</organism>
<name>A0A6N4UPS2_9MYCO</name>
<dbReference type="InterPro" id="IPR007318">
    <property type="entry name" value="Phopholipid_MeTrfase"/>
</dbReference>
<reference evidence="6 7" key="1">
    <citation type="journal article" date="2019" name="Emerg. Microbes Infect.">
        <title>Comprehensive subspecies identification of 175 nontuberculous mycobacteria species based on 7547 genomic profiles.</title>
        <authorList>
            <person name="Matsumoto Y."/>
            <person name="Kinjo T."/>
            <person name="Motooka D."/>
            <person name="Nabeya D."/>
            <person name="Jung N."/>
            <person name="Uechi K."/>
            <person name="Horii T."/>
            <person name="Iida T."/>
            <person name="Fujita J."/>
            <person name="Nakamura S."/>
        </authorList>
    </citation>
    <scope>NUCLEOTIDE SEQUENCE [LARGE SCALE GENOMIC DNA]</scope>
    <source>
        <strain evidence="6 7">JCM 12272</strain>
    </source>
</reference>
<accession>A0A6N4UPS2</accession>
<protein>
    <recommendedName>
        <fullName evidence="8">Isoprenylcysteine carboxyl methyltransferase</fullName>
    </recommendedName>
</protein>
<dbReference type="GO" id="GO:0016740">
    <property type="term" value="F:transferase activity"/>
    <property type="evidence" value="ECO:0007669"/>
    <property type="project" value="UniProtKB-ARBA"/>
</dbReference>
<feature type="transmembrane region" description="Helical" evidence="5">
    <location>
        <begin position="43"/>
        <end position="68"/>
    </location>
</feature>
<dbReference type="Gene3D" id="1.20.120.1630">
    <property type="match status" value="1"/>
</dbReference>
<gene>
    <name evidence="6" type="ORF">MALV_07620</name>
</gene>
<dbReference type="PANTHER" id="PTHR12714:SF9">
    <property type="entry name" value="PROTEIN-S-ISOPRENYLCYSTEINE O-METHYLTRANSFERASE"/>
    <property type="match status" value="1"/>
</dbReference>
<feature type="transmembrane region" description="Helical" evidence="5">
    <location>
        <begin position="80"/>
        <end position="99"/>
    </location>
</feature>
<keyword evidence="3 5" id="KW-1133">Transmembrane helix</keyword>
<dbReference type="RefSeq" id="WP_163661229.1">
    <property type="nucleotide sequence ID" value="NZ_AP022565.1"/>
</dbReference>
<evidence type="ECO:0008006" key="8">
    <source>
        <dbReference type="Google" id="ProtNLM"/>
    </source>
</evidence>
<dbReference type="GO" id="GO:0012505">
    <property type="term" value="C:endomembrane system"/>
    <property type="evidence" value="ECO:0007669"/>
    <property type="project" value="UniProtKB-SubCell"/>
</dbReference>
<dbReference type="AlphaFoldDB" id="A0A6N4UPS2"/>
<feature type="transmembrane region" description="Helical" evidence="5">
    <location>
        <begin position="132"/>
        <end position="159"/>
    </location>
</feature>
<evidence type="ECO:0000313" key="6">
    <source>
        <dbReference type="EMBL" id="BBX25637.1"/>
    </source>
</evidence>